<sequence>MKDTIFPTTKIVNKIQDVEEGKFEILKTIEINEETDLSTTDYHAEEDKQNKMSKREKTKENNNLKTHISGNSKYKTEILMDHINGDSIKNTKDNNLIHTDLQNLQTIGEPNDVSLKEKCILDFKMLVGSDIFLSDEINNESIGDINENMVREIMYDILSTQQMLFAEDRKLPETISNKEKSEQFENTIIQTKINSETNERNNYNYEVSDSTGKKESDDVDYSKEIIDDHLSVNIDTTGDFYKNSQKQNEDFLLKEDNLHTPSSKDSFVISAYADKMKLKLNDISLKLEQKTAKEITKVADNLSLEINIEANTEMSQRKNRSRKNSFSIKEQINQSDQAEKNVKDLVVDMEADITKEDVMVKFGQILMDHIN</sequence>
<keyword evidence="3" id="KW-1185">Reference proteome</keyword>
<feature type="non-terminal residue" evidence="2">
    <location>
        <position position="1"/>
    </location>
</feature>
<dbReference type="EMBL" id="JASPKZ010004559">
    <property type="protein sequence ID" value="KAJ9590110.1"/>
    <property type="molecule type" value="Genomic_DNA"/>
</dbReference>
<evidence type="ECO:0000313" key="3">
    <source>
        <dbReference type="Proteomes" id="UP001233999"/>
    </source>
</evidence>
<feature type="region of interest" description="Disordered" evidence="1">
    <location>
        <begin position="313"/>
        <end position="333"/>
    </location>
</feature>
<feature type="compositionally biased region" description="Polar residues" evidence="1">
    <location>
        <begin position="324"/>
        <end position="333"/>
    </location>
</feature>
<evidence type="ECO:0000313" key="2">
    <source>
        <dbReference type="EMBL" id="KAJ9590110.1"/>
    </source>
</evidence>
<organism evidence="2 3">
    <name type="scientific">Diploptera punctata</name>
    <name type="common">Pacific beetle cockroach</name>
    <dbReference type="NCBI Taxonomy" id="6984"/>
    <lineage>
        <taxon>Eukaryota</taxon>
        <taxon>Metazoa</taxon>
        <taxon>Ecdysozoa</taxon>
        <taxon>Arthropoda</taxon>
        <taxon>Hexapoda</taxon>
        <taxon>Insecta</taxon>
        <taxon>Pterygota</taxon>
        <taxon>Neoptera</taxon>
        <taxon>Polyneoptera</taxon>
        <taxon>Dictyoptera</taxon>
        <taxon>Blattodea</taxon>
        <taxon>Blaberoidea</taxon>
        <taxon>Blaberidae</taxon>
        <taxon>Diplopterinae</taxon>
        <taxon>Diploptera</taxon>
    </lineage>
</organism>
<dbReference type="AlphaFoldDB" id="A0AAD8EGW0"/>
<feature type="region of interest" description="Disordered" evidence="1">
    <location>
        <begin position="38"/>
        <end position="67"/>
    </location>
</feature>
<dbReference type="Proteomes" id="UP001233999">
    <property type="component" value="Unassembled WGS sequence"/>
</dbReference>
<protein>
    <submittedName>
        <fullName evidence="2">Uncharacterized protein</fullName>
    </submittedName>
</protein>
<accession>A0AAD8EGW0</accession>
<evidence type="ECO:0000256" key="1">
    <source>
        <dbReference type="SAM" id="MobiDB-lite"/>
    </source>
</evidence>
<feature type="compositionally biased region" description="Basic and acidic residues" evidence="1">
    <location>
        <begin position="42"/>
        <end position="62"/>
    </location>
</feature>
<name>A0AAD8EGW0_DIPPU</name>
<gene>
    <name evidence="2" type="ORF">L9F63_016771</name>
</gene>
<reference evidence="2" key="2">
    <citation type="submission" date="2023-05" db="EMBL/GenBank/DDBJ databases">
        <authorList>
            <person name="Fouks B."/>
        </authorList>
    </citation>
    <scope>NUCLEOTIDE SEQUENCE</scope>
    <source>
        <strain evidence="2">Stay&amp;Tobe</strain>
        <tissue evidence="2">Testes</tissue>
    </source>
</reference>
<proteinExistence type="predicted"/>
<reference evidence="2" key="1">
    <citation type="journal article" date="2023" name="IScience">
        <title>Live-bearing cockroach genome reveals convergent evolutionary mechanisms linked to viviparity in insects and beyond.</title>
        <authorList>
            <person name="Fouks B."/>
            <person name="Harrison M.C."/>
            <person name="Mikhailova A.A."/>
            <person name="Marchal E."/>
            <person name="English S."/>
            <person name="Carruthers M."/>
            <person name="Jennings E.C."/>
            <person name="Chiamaka E.L."/>
            <person name="Frigard R.A."/>
            <person name="Pippel M."/>
            <person name="Attardo G.M."/>
            <person name="Benoit J.B."/>
            <person name="Bornberg-Bauer E."/>
            <person name="Tobe S.S."/>
        </authorList>
    </citation>
    <scope>NUCLEOTIDE SEQUENCE</scope>
    <source>
        <strain evidence="2">Stay&amp;Tobe</strain>
    </source>
</reference>
<comment type="caution">
    <text evidence="2">The sequence shown here is derived from an EMBL/GenBank/DDBJ whole genome shotgun (WGS) entry which is preliminary data.</text>
</comment>